<name>A0A7C5JYP6_THELI</name>
<protein>
    <submittedName>
        <fullName evidence="1">ATPase</fullName>
    </submittedName>
</protein>
<dbReference type="AlphaFoldDB" id="A0A7C5JYP6"/>
<accession>A0A7C5JYP6</accession>
<dbReference type="EMBL" id="DRTU01000174">
    <property type="protein sequence ID" value="HHI00620.1"/>
    <property type="molecule type" value="Genomic_DNA"/>
</dbReference>
<comment type="caution">
    <text evidence="1">The sequence shown here is derived from an EMBL/GenBank/DDBJ whole genome shotgun (WGS) entry which is preliminary data.</text>
</comment>
<evidence type="ECO:0000313" key="1">
    <source>
        <dbReference type="EMBL" id="HHI00620.1"/>
    </source>
</evidence>
<feature type="non-terminal residue" evidence="1">
    <location>
        <position position="1"/>
    </location>
</feature>
<reference evidence="1" key="1">
    <citation type="journal article" date="2020" name="mSystems">
        <title>Genome- and Community-Level Interaction Insights into Carbon Utilization and Element Cycling Functions of Hydrothermarchaeota in Hydrothermal Sediment.</title>
        <authorList>
            <person name="Zhou Z."/>
            <person name="Liu Y."/>
            <person name="Xu W."/>
            <person name="Pan J."/>
            <person name="Luo Z.H."/>
            <person name="Li M."/>
        </authorList>
    </citation>
    <scope>NUCLEOTIDE SEQUENCE [LARGE SCALE GENOMIC DNA]</scope>
    <source>
        <strain evidence="1">HyVt-93</strain>
    </source>
</reference>
<dbReference type="PANTHER" id="PTHR34704">
    <property type="entry name" value="ATPASE"/>
    <property type="match status" value="1"/>
</dbReference>
<proteinExistence type="predicted"/>
<gene>
    <name evidence="1" type="ORF">ENL40_03980</name>
</gene>
<dbReference type="Proteomes" id="UP000886217">
    <property type="component" value="Unassembled WGS sequence"/>
</dbReference>
<organism evidence="1">
    <name type="scientific">Thermococcus litoralis</name>
    <dbReference type="NCBI Taxonomy" id="2265"/>
    <lineage>
        <taxon>Archaea</taxon>
        <taxon>Methanobacteriati</taxon>
        <taxon>Methanobacteriota</taxon>
        <taxon>Thermococci</taxon>
        <taxon>Thermococcales</taxon>
        <taxon>Thermococcaceae</taxon>
        <taxon>Thermococcus</taxon>
    </lineage>
</organism>
<dbReference type="PANTHER" id="PTHR34704:SF1">
    <property type="entry name" value="ATPASE"/>
    <property type="match status" value="1"/>
</dbReference>
<sequence>AKYAYTELETPKDFIRKAVDEKVPRHVEDFIESLLAKAYGLRPVKVELPDLELDIALMGFSKLELIGEVKWKSRVKREEVKKIEEKLSKFRCRKVLVVPSEDTLEREPEGIEVLTPKDLLETAKRSLEALV</sequence>